<organism evidence="2 3">
    <name type="scientific">Neoarthrinium moseri</name>
    <dbReference type="NCBI Taxonomy" id="1658444"/>
    <lineage>
        <taxon>Eukaryota</taxon>
        <taxon>Fungi</taxon>
        <taxon>Dikarya</taxon>
        <taxon>Ascomycota</taxon>
        <taxon>Pezizomycotina</taxon>
        <taxon>Sordariomycetes</taxon>
        <taxon>Xylariomycetidae</taxon>
        <taxon>Amphisphaeriales</taxon>
        <taxon>Apiosporaceae</taxon>
        <taxon>Neoarthrinium</taxon>
    </lineage>
</organism>
<protein>
    <submittedName>
        <fullName evidence="2">Uncharacterized protein</fullName>
    </submittedName>
</protein>
<feature type="region of interest" description="Disordered" evidence="1">
    <location>
        <begin position="1"/>
        <end position="30"/>
    </location>
</feature>
<name>A0A9Q0AP67_9PEZI</name>
<evidence type="ECO:0000256" key="1">
    <source>
        <dbReference type="SAM" id="MobiDB-lite"/>
    </source>
</evidence>
<comment type="caution">
    <text evidence="2">The sequence shown here is derived from an EMBL/GenBank/DDBJ whole genome shotgun (WGS) entry which is preliminary data.</text>
</comment>
<feature type="compositionally biased region" description="Basic and acidic residues" evidence="1">
    <location>
        <begin position="50"/>
        <end position="64"/>
    </location>
</feature>
<feature type="region of interest" description="Disordered" evidence="1">
    <location>
        <begin position="47"/>
        <end position="83"/>
    </location>
</feature>
<evidence type="ECO:0000313" key="2">
    <source>
        <dbReference type="EMBL" id="KAI1870038.1"/>
    </source>
</evidence>
<dbReference type="Proteomes" id="UP000829685">
    <property type="component" value="Unassembled WGS sequence"/>
</dbReference>
<sequence>MGSVKEQRNSSRVQHWPCSSREPQNRGIRTAQRSLYAALVNPRSFSAQALRDRQQRRCDSRCQDVDGPDQEPQHERNPGEIWI</sequence>
<dbReference type="AlphaFoldDB" id="A0A9Q0AP67"/>
<feature type="compositionally biased region" description="Basic and acidic residues" evidence="1">
    <location>
        <begin position="71"/>
        <end position="83"/>
    </location>
</feature>
<gene>
    <name evidence="2" type="ORF">JX265_006208</name>
</gene>
<accession>A0A9Q0AP67</accession>
<dbReference type="EMBL" id="JAFIMR010000014">
    <property type="protein sequence ID" value="KAI1870038.1"/>
    <property type="molecule type" value="Genomic_DNA"/>
</dbReference>
<keyword evidence="3" id="KW-1185">Reference proteome</keyword>
<reference evidence="2" key="1">
    <citation type="submission" date="2021-03" db="EMBL/GenBank/DDBJ databases">
        <title>Revisited historic fungal species revealed as producer of novel bioactive compounds through whole genome sequencing and comparative genomics.</title>
        <authorList>
            <person name="Vignolle G.A."/>
            <person name="Hochenegger N."/>
            <person name="Mach R.L."/>
            <person name="Mach-Aigner A.R."/>
            <person name="Javad Rahimi M."/>
            <person name="Salim K.A."/>
            <person name="Chan C.M."/>
            <person name="Lim L.B.L."/>
            <person name="Cai F."/>
            <person name="Druzhinina I.S."/>
            <person name="U'Ren J.M."/>
            <person name="Derntl C."/>
        </authorList>
    </citation>
    <scope>NUCLEOTIDE SEQUENCE</scope>
    <source>
        <strain evidence="2">TUCIM 5799</strain>
    </source>
</reference>
<evidence type="ECO:0000313" key="3">
    <source>
        <dbReference type="Proteomes" id="UP000829685"/>
    </source>
</evidence>
<proteinExistence type="predicted"/>